<dbReference type="PANTHER" id="PTHR30086">
    <property type="entry name" value="ARGININE EXPORTER PROTEIN ARGO"/>
    <property type="match status" value="1"/>
</dbReference>
<protein>
    <submittedName>
        <fullName evidence="7">LysE family translocator</fullName>
    </submittedName>
</protein>
<gene>
    <name evidence="7" type="ORF">E2L05_10050</name>
</gene>
<dbReference type="Pfam" id="PF01810">
    <property type="entry name" value="LysE"/>
    <property type="match status" value="1"/>
</dbReference>
<keyword evidence="4 6" id="KW-1133">Transmembrane helix</keyword>
<comment type="caution">
    <text evidence="7">The sequence shown here is derived from an EMBL/GenBank/DDBJ whole genome shotgun (WGS) entry which is preliminary data.</text>
</comment>
<evidence type="ECO:0000256" key="2">
    <source>
        <dbReference type="ARBA" id="ARBA00022475"/>
    </source>
</evidence>
<dbReference type="Proteomes" id="UP000294562">
    <property type="component" value="Unassembled WGS sequence"/>
</dbReference>
<sequence>MTAGLFLSVAALHLLAAISPGPAFVVAVRVAVREGFRPAIGLAFGLGLGAAVWAAAALAGLAAVLAVAPAALTALKLGGALFLIWLAIGMWRHASDPLPPVELDAIPRSIGSALRFGILTQLANPKPAVFFGAVFAGLVPQGTPLFVIAALLVVIILNEALWYILVGRLFSSARARDAYSRLKSGIDRAFGGLLAALAAKLAIG</sequence>
<dbReference type="GO" id="GO:0005886">
    <property type="term" value="C:plasma membrane"/>
    <property type="evidence" value="ECO:0007669"/>
    <property type="project" value="UniProtKB-SubCell"/>
</dbReference>
<evidence type="ECO:0000313" key="8">
    <source>
        <dbReference type="Proteomes" id="UP000294562"/>
    </source>
</evidence>
<comment type="subcellular location">
    <subcellularLocation>
        <location evidence="1">Cell membrane</location>
        <topology evidence="1">Multi-pass membrane protein</topology>
    </subcellularLocation>
</comment>
<dbReference type="GO" id="GO:0015171">
    <property type="term" value="F:amino acid transmembrane transporter activity"/>
    <property type="evidence" value="ECO:0007669"/>
    <property type="project" value="TreeGrafter"/>
</dbReference>
<keyword evidence="5 6" id="KW-0472">Membrane</keyword>
<evidence type="ECO:0000256" key="6">
    <source>
        <dbReference type="SAM" id="Phobius"/>
    </source>
</evidence>
<feature type="transmembrane region" description="Helical" evidence="6">
    <location>
        <begin position="74"/>
        <end position="94"/>
    </location>
</feature>
<dbReference type="RefSeq" id="WP_133342781.1">
    <property type="nucleotide sequence ID" value="NZ_SMZO01000019.1"/>
</dbReference>
<proteinExistence type="predicted"/>
<accession>A0A4R6B0G6</accession>
<feature type="transmembrane region" description="Helical" evidence="6">
    <location>
        <begin position="43"/>
        <end position="67"/>
    </location>
</feature>
<evidence type="ECO:0000256" key="3">
    <source>
        <dbReference type="ARBA" id="ARBA00022692"/>
    </source>
</evidence>
<name>A0A4R6B0G6_9RHOB</name>
<organism evidence="7 8">
    <name type="scientific">Meridianimarinicoccus aquatilis</name>
    <dbReference type="NCBI Taxonomy" id="2552766"/>
    <lineage>
        <taxon>Bacteria</taxon>
        <taxon>Pseudomonadati</taxon>
        <taxon>Pseudomonadota</taxon>
        <taxon>Alphaproteobacteria</taxon>
        <taxon>Rhodobacterales</taxon>
        <taxon>Paracoccaceae</taxon>
        <taxon>Meridianimarinicoccus</taxon>
    </lineage>
</organism>
<evidence type="ECO:0000313" key="7">
    <source>
        <dbReference type="EMBL" id="TDL87943.1"/>
    </source>
</evidence>
<evidence type="ECO:0000256" key="5">
    <source>
        <dbReference type="ARBA" id="ARBA00023136"/>
    </source>
</evidence>
<dbReference type="InterPro" id="IPR001123">
    <property type="entry name" value="LeuE-type"/>
</dbReference>
<dbReference type="EMBL" id="SMZO01000019">
    <property type="protein sequence ID" value="TDL87943.1"/>
    <property type="molecule type" value="Genomic_DNA"/>
</dbReference>
<keyword evidence="3 6" id="KW-0812">Transmembrane</keyword>
<dbReference type="AlphaFoldDB" id="A0A4R6B0G6"/>
<keyword evidence="2" id="KW-1003">Cell membrane</keyword>
<feature type="transmembrane region" description="Helical" evidence="6">
    <location>
        <begin position="145"/>
        <end position="165"/>
    </location>
</feature>
<reference evidence="7 8" key="1">
    <citation type="submission" date="2019-03" db="EMBL/GenBank/DDBJ databases">
        <title>Rhodobacteraceae bacterium SM1902, a new member of the family Rhodobacteraceae isolated from Yantai.</title>
        <authorList>
            <person name="Sun Y."/>
        </authorList>
    </citation>
    <scope>NUCLEOTIDE SEQUENCE [LARGE SCALE GENOMIC DNA]</scope>
    <source>
        <strain evidence="7 8">SM1902</strain>
    </source>
</reference>
<dbReference type="PANTHER" id="PTHR30086:SF20">
    <property type="entry name" value="ARGININE EXPORTER PROTEIN ARGO-RELATED"/>
    <property type="match status" value="1"/>
</dbReference>
<evidence type="ECO:0000256" key="4">
    <source>
        <dbReference type="ARBA" id="ARBA00022989"/>
    </source>
</evidence>
<dbReference type="OrthoDB" id="9804822at2"/>
<evidence type="ECO:0000256" key="1">
    <source>
        <dbReference type="ARBA" id="ARBA00004651"/>
    </source>
</evidence>
<keyword evidence="8" id="KW-1185">Reference proteome</keyword>